<name>A0A7G7XLH3_9PSED</name>
<dbReference type="EMBL" id="CP060201">
    <property type="protein sequence ID" value="QNH80818.1"/>
    <property type="molecule type" value="Genomic_DNA"/>
</dbReference>
<protein>
    <submittedName>
        <fullName evidence="1">Uncharacterized protein</fullName>
    </submittedName>
</protein>
<evidence type="ECO:0000313" key="1">
    <source>
        <dbReference type="EMBL" id="QNH80818.1"/>
    </source>
</evidence>
<reference evidence="2" key="1">
    <citation type="journal article" date="2020" name="Microbiol. Resour. Announc.">
        <title>Complete genome sequences of four natural Pseudomonas isolates that catabolize a wide range of aromatic compounds relevant to lignin valorization.</title>
        <authorList>
            <person name="Hatmaker E.A."/>
            <person name="Presley G."/>
            <person name="Cannon O."/>
            <person name="Guss A.M."/>
            <person name="Elkins J.G."/>
        </authorList>
    </citation>
    <scope>NUCLEOTIDE SEQUENCE [LARGE SCALE GENOMIC DNA]</scope>
    <source>
        <strain evidence="2">H1F5C</strain>
    </source>
</reference>
<dbReference type="RefSeq" id="WP_179596125.1">
    <property type="nucleotide sequence ID" value="NZ_CP060201.1"/>
</dbReference>
<proteinExistence type="predicted"/>
<evidence type="ECO:0000313" key="2">
    <source>
        <dbReference type="Proteomes" id="UP000515277"/>
    </source>
</evidence>
<dbReference type="Proteomes" id="UP000515277">
    <property type="component" value="Chromosome"/>
</dbReference>
<accession>A0A7G7XLH3</accession>
<organism evidence="1 2">
    <name type="scientific">Pseudomonas protegens</name>
    <dbReference type="NCBI Taxonomy" id="380021"/>
    <lineage>
        <taxon>Bacteria</taxon>
        <taxon>Pseudomonadati</taxon>
        <taxon>Pseudomonadota</taxon>
        <taxon>Gammaproteobacteria</taxon>
        <taxon>Pseudomonadales</taxon>
        <taxon>Pseudomonadaceae</taxon>
        <taxon>Pseudomonas</taxon>
    </lineage>
</organism>
<sequence length="66" mass="7173">MNSNANRLKSQIESPAPASLLSGALLQQRLKEHLPLVELYQKPKGGTPMQLSMVEAAARPVIHPSE</sequence>
<gene>
    <name evidence="1" type="ORF">GGI48_25465</name>
</gene>
<dbReference type="AlphaFoldDB" id="A0A7G7XLH3"/>